<dbReference type="VEuPathDB" id="FungiDB:PADG_02696"/>
<keyword evidence="2" id="KW-0812">Transmembrane</keyword>
<feature type="transmembrane region" description="Helical" evidence="2">
    <location>
        <begin position="38"/>
        <end position="61"/>
    </location>
</feature>
<proteinExistence type="predicted"/>
<feature type="compositionally biased region" description="Polar residues" evidence="1">
    <location>
        <begin position="329"/>
        <end position="341"/>
    </location>
</feature>
<reference evidence="3 4" key="1">
    <citation type="submission" date="2016-06" db="EMBL/GenBank/DDBJ databases">
        <authorList>
            <person name="Kjaerup R.B."/>
            <person name="Dalgaard T.S."/>
            <person name="Juul-Madsen H.R."/>
        </authorList>
    </citation>
    <scope>NUCLEOTIDE SEQUENCE [LARGE SCALE GENOMIC DNA]</scope>
    <source>
        <strain evidence="3 4">Pb300</strain>
    </source>
</reference>
<feature type="compositionally biased region" description="Polar residues" evidence="1">
    <location>
        <begin position="283"/>
        <end position="300"/>
    </location>
</feature>
<dbReference type="VEuPathDB" id="FungiDB:PABG_11093"/>
<evidence type="ECO:0000256" key="2">
    <source>
        <dbReference type="SAM" id="Phobius"/>
    </source>
</evidence>
<dbReference type="AlphaFoldDB" id="A0A1D2JIR2"/>
<evidence type="ECO:0000313" key="4">
    <source>
        <dbReference type="Proteomes" id="UP000242814"/>
    </source>
</evidence>
<organism evidence="3 4">
    <name type="scientific">Paracoccidioides brasiliensis</name>
    <dbReference type="NCBI Taxonomy" id="121759"/>
    <lineage>
        <taxon>Eukaryota</taxon>
        <taxon>Fungi</taxon>
        <taxon>Dikarya</taxon>
        <taxon>Ascomycota</taxon>
        <taxon>Pezizomycotina</taxon>
        <taxon>Eurotiomycetes</taxon>
        <taxon>Eurotiomycetidae</taxon>
        <taxon>Onygenales</taxon>
        <taxon>Ajellomycetaceae</taxon>
        <taxon>Paracoccidioides</taxon>
    </lineage>
</organism>
<feature type="region of interest" description="Disordered" evidence="1">
    <location>
        <begin position="432"/>
        <end position="452"/>
    </location>
</feature>
<gene>
    <name evidence="3" type="ORF">ACO22_02438</name>
</gene>
<comment type="caution">
    <text evidence="3">The sequence shown here is derived from an EMBL/GenBank/DDBJ whole genome shotgun (WGS) entry which is preliminary data.</text>
</comment>
<keyword evidence="2" id="KW-1133">Transmembrane helix</keyword>
<evidence type="ECO:0000256" key="1">
    <source>
        <dbReference type="SAM" id="MobiDB-lite"/>
    </source>
</evidence>
<keyword evidence="2" id="KW-0472">Membrane</keyword>
<name>A0A1D2JIR2_PARBR</name>
<feature type="compositionally biased region" description="Low complexity" evidence="1">
    <location>
        <begin position="309"/>
        <end position="328"/>
    </location>
</feature>
<feature type="region of interest" description="Disordered" evidence="1">
    <location>
        <begin position="283"/>
        <end position="395"/>
    </location>
</feature>
<sequence length="663" mass="73874">MRRSIVLFLGTSAIVCTVISTIINGVFAASFDNAVFGRALVAYMGLVVTVISSIILGLLILSFTRDTVRDREFWKSWRGLEFIFLGIILCIDLIVVAICLWLSDSLLREQNSMSIPRRTRALYSAWCGVWIIAIIFQASFYIGLALPQNYNPALRSDWISRINFSTASFLLNNMRLLKRTERKRPSVALQCVASLPHQRPPTAKVASHYNPKEMDSKSSRYSGTLWPSSHLLKGCQPNSKIYQYTHKFQPHRGGSSPLEQEHTFDQWDTSSVPREIYDALLESTLQNPSHLNRKSNSNCNGKGDNDHNTQPQTQSRSRTSSFTSTATTIALSKSQDYHQQSPQPPRAPHEDSILPESPTLASRSLSNSATPSSSPSSSPSAPHQCQQHQQQHQNQHWLPYQHHDQYQHHDPLPLPPPILPTLLSSQSMEGHIHPLFRSSSPGPRPATSKGTVVVASPAAGQTITKKALSRIRSGSFSSFPVPSSPLAQAEIMESDIDEDNENSDGVGNCEAEEFEGRAENGQGEVKASEKPIPLPMPIPRFVLAEGNGGRWLNYERKSIQNCYKSGNFCSRFTQILNGPTIFLLRMLPGPITKLAKLDQRKFVPKLWRRGEDTPEREGLQKTANAVCDKCEIGTSMKDELLSSDPTSKKTQAYLRCLTQQISL</sequence>
<protein>
    <submittedName>
        <fullName evidence="3">Uncharacterized protein</fullName>
    </submittedName>
</protein>
<dbReference type="VEuPathDB" id="FungiDB:PABG_00285"/>
<evidence type="ECO:0000313" key="3">
    <source>
        <dbReference type="EMBL" id="ODH38291.1"/>
    </source>
</evidence>
<dbReference type="VEuPathDB" id="FungiDB:PADG_02695"/>
<feature type="compositionally biased region" description="Low complexity" evidence="1">
    <location>
        <begin position="362"/>
        <end position="395"/>
    </location>
</feature>
<accession>A0A1D2JIR2</accession>
<feature type="transmembrane region" description="Helical" evidence="2">
    <location>
        <begin position="82"/>
        <end position="103"/>
    </location>
</feature>
<feature type="transmembrane region" description="Helical" evidence="2">
    <location>
        <begin position="123"/>
        <end position="146"/>
    </location>
</feature>
<dbReference type="Proteomes" id="UP000242814">
    <property type="component" value="Unassembled WGS sequence"/>
</dbReference>
<dbReference type="EMBL" id="LZYO01000075">
    <property type="protein sequence ID" value="ODH38291.1"/>
    <property type="molecule type" value="Genomic_DNA"/>
</dbReference>